<dbReference type="RefSeq" id="WP_227529977.1">
    <property type="nucleotide sequence ID" value="NZ_JAGTTM010000001.1"/>
</dbReference>
<dbReference type="Proteomes" id="UP001139289">
    <property type="component" value="Unassembled WGS sequence"/>
</dbReference>
<protein>
    <submittedName>
        <fullName evidence="1">Uncharacterized protein</fullName>
    </submittedName>
</protein>
<evidence type="ECO:0000313" key="1">
    <source>
        <dbReference type="EMBL" id="MCC2028774.1"/>
    </source>
</evidence>
<accession>A0A9X1LN28</accession>
<keyword evidence="2" id="KW-1185">Reference proteome</keyword>
<proteinExistence type="predicted"/>
<sequence length="357" mass="39666">MTDDVAEALLAGPRGRRLCLEYARTVSSDVSEVLFWLAHRADRNPGTLITIGTGDGDESEYEEPDPSTADLVAQLEPVGSAPVDEAAVQAALRVSVDTAMYWQEPDGTDVVACQPELVAALRPIAEMIAASDSARSWDAPRRTEQWAVDWRSPDDAAPLPTPHTVLATWSDQRRTEETEAHSERPADPRAMWTGTWWSVPVFTLATRGTIVGALDLVEDSLGWEEATLIPVRGAGRTLEIRSPEHWVDLCRAYPLEVTASARHDWYRVTGRAGRWLIPDWSRVAHEWDAVHLSTLAYLRSATALIEIDDEYASVIGGWAPDSTIWLTDVAREWDGPRQHWVRPDNADEWSRVGTQDA</sequence>
<evidence type="ECO:0000313" key="2">
    <source>
        <dbReference type="Proteomes" id="UP001139289"/>
    </source>
</evidence>
<gene>
    <name evidence="1" type="ORF">KEC56_04435</name>
</gene>
<comment type="caution">
    <text evidence="1">The sequence shown here is derived from an EMBL/GenBank/DDBJ whole genome shotgun (WGS) entry which is preliminary data.</text>
</comment>
<organism evidence="1 2">
    <name type="scientific">Microbacterium tenebrionis</name>
    <dbReference type="NCBI Taxonomy" id="2830665"/>
    <lineage>
        <taxon>Bacteria</taxon>
        <taxon>Bacillati</taxon>
        <taxon>Actinomycetota</taxon>
        <taxon>Actinomycetes</taxon>
        <taxon>Micrococcales</taxon>
        <taxon>Microbacteriaceae</taxon>
        <taxon>Microbacterium</taxon>
    </lineage>
</organism>
<reference evidence="1" key="1">
    <citation type="submission" date="2021-04" db="EMBL/GenBank/DDBJ databases">
        <title>Microbacterium tenobrionis sp. nov. and Microbacterium allomyrinae sp. nov., isolated from larvae of Tenobrio molitor and Allomyrina dichotoma, respectively.</title>
        <authorList>
            <person name="Lee S.D."/>
        </authorList>
    </citation>
    <scope>NUCLEOTIDE SEQUENCE</scope>
    <source>
        <strain evidence="1">YMB-B2</strain>
    </source>
</reference>
<dbReference type="AlphaFoldDB" id="A0A9X1LN28"/>
<name>A0A9X1LN28_9MICO</name>
<dbReference type="EMBL" id="JAGTTM010000001">
    <property type="protein sequence ID" value="MCC2028774.1"/>
    <property type="molecule type" value="Genomic_DNA"/>
</dbReference>